<evidence type="ECO:0000256" key="2">
    <source>
        <dbReference type="ARBA" id="ARBA00022598"/>
    </source>
</evidence>
<proteinExistence type="inferred from homology"/>
<dbReference type="SUPFAM" id="SSF52402">
    <property type="entry name" value="Adenine nucleotide alpha hydrolases-like"/>
    <property type="match status" value="1"/>
</dbReference>
<keyword evidence="5" id="KW-0671">Queuosine biosynthesis</keyword>
<dbReference type="EMBL" id="JARXIC010000021">
    <property type="protein sequence ID" value="MDQ8195243.1"/>
    <property type="molecule type" value="Genomic_DNA"/>
</dbReference>
<dbReference type="RefSeq" id="WP_308985699.1">
    <property type="nucleotide sequence ID" value="NZ_JARXIC010000021.1"/>
</dbReference>
<evidence type="ECO:0000256" key="7">
    <source>
        <dbReference type="ARBA" id="ARBA00022840"/>
    </source>
</evidence>
<dbReference type="PANTHER" id="PTHR42914">
    <property type="entry name" value="7-CYANO-7-DEAZAGUANINE SYNTHASE"/>
    <property type="match status" value="1"/>
</dbReference>
<evidence type="ECO:0000256" key="1">
    <source>
        <dbReference type="ARBA" id="ARBA00005061"/>
    </source>
</evidence>
<comment type="caution">
    <text evidence="11">The sequence shown here is derived from an EMBL/GenBank/DDBJ whole genome shotgun (WGS) entry which is preliminary data.</text>
</comment>
<reference evidence="11 12" key="1">
    <citation type="submission" date="2023-04" db="EMBL/GenBank/DDBJ databases">
        <title>A novel bacteria isolated from coastal sediment.</title>
        <authorList>
            <person name="Liu X.-J."/>
            <person name="Du Z.-J."/>
        </authorList>
    </citation>
    <scope>NUCLEOTIDE SEQUENCE [LARGE SCALE GENOMIC DNA]</scope>
    <source>
        <strain evidence="11 12">SDUM461004</strain>
    </source>
</reference>
<keyword evidence="4" id="KW-0547">Nucleotide-binding</keyword>
<evidence type="ECO:0000256" key="5">
    <source>
        <dbReference type="ARBA" id="ARBA00022785"/>
    </source>
</evidence>
<dbReference type="InterPro" id="IPR018317">
    <property type="entry name" value="QueC"/>
</dbReference>
<evidence type="ECO:0000256" key="6">
    <source>
        <dbReference type="ARBA" id="ARBA00022833"/>
    </source>
</evidence>
<gene>
    <name evidence="11" type="ORF">QEH59_12460</name>
</gene>
<keyword evidence="12" id="KW-1185">Reference proteome</keyword>
<name>A0ABU1AM03_9BACT</name>
<evidence type="ECO:0000256" key="9">
    <source>
        <dbReference type="ARBA" id="ARBA00039149"/>
    </source>
</evidence>
<dbReference type="InterPro" id="IPR014729">
    <property type="entry name" value="Rossmann-like_a/b/a_fold"/>
</dbReference>
<organism evidence="11 12">
    <name type="scientific">Thalassobacterium sedimentorum</name>
    <dbReference type="NCBI Taxonomy" id="3041258"/>
    <lineage>
        <taxon>Bacteria</taxon>
        <taxon>Pseudomonadati</taxon>
        <taxon>Verrucomicrobiota</taxon>
        <taxon>Opitutia</taxon>
        <taxon>Puniceicoccales</taxon>
        <taxon>Coraliomargaritaceae</taxon>
        <taxon>Thalassobacterium</taxon>
    </lineage>
</organism>
<keyword evidence="6" id="KW-0862">Zinc</keyword>
<dbReference type="Gene3D" id="3.40.50.620">
    <property type="entry name" value="HUPs"/>
    <property type="match status" value="1"/>
</dbReference>
<dbReference type="EC" id="6.3.4.20" evidence="9"/>
<evidence type="ECO:0000256" key="8">
    <source>
        <dbReference type="ARBA" id="ARBA00037993"/>
    </source>
</evidence>
<keyword evidence="3" id="KW-0479">Metal-binding</keyword>
<protein>
    <recommendedName>
        <fullName evidence="9">7-cyano-7-deazaguanine synthase</fullName>
        <ecNumber evidence="9">6.3.4.20</ecNumber>
    </recommendedName>
</protein>
<comment type="similarity">
    <text evidence="8">Belongs to the QueC family.</text>
</comment>
<evidence type="ECO:0000256" key="3">
    <source>
        <dbReference type="ARBA" id="ARBA00022723"/>
    </source>
</evidence>
<comment type="catalytic activity">
    <reaction evidence="10">
        <text>7-carboxy-7-carbaguanine + NH4(+) + 2 ATP = 7-cyano-7-carbaguanine + 2 AMP + 2 diphosphate + 2 H(+)</text>
        <dbReference type="Rhea" id="RHEA:27982"/>
        <dbReference type="ChEBI" id="CHEBI:15378"/>
        <dbReference type="ChEBI" id="CHEBI:28938"/>
        <dbReference type="ChEBI" id="CHEBI:30616"/>
        <dbReference type="ChEBI" id="CHEBI:33019"/>
        <dbReference type="ChEBI" id="CHEBI:45075"/>
        <dbReference type="ChEBI" id="CHEBI:61036"/>
        <dbReference type="ChEBI" id="CHEBI:456215"/>
        <dbReference type="EC" id="6.3.4.20"/>
    </reaction>
</comment>
<dbReference type="Pfam" id="PF06508">
    <property type="entry name" value="QueC"/>
    <property type="match status" value="1"/>
</dbReference>
<keyword evidence="7" id="KW-0067">ATP-binding</keyword>
<dbReference type="PANTHER" id="PTHR42914:SF1">
    <property type="entry name" value="7-CYANO-7-DEAZAGUANINE SYNTHASE"/>
    <property type="match status" value="1"/>
</dbReference>
<keyword evidence="2 11" id="KW-0436">Ligase</keyword>
<evidence type="ECO:0000256" key="4">
    <source>
        <dbReference type="ARBA" id="ARBA00022741"/>
    </source>
</evidence>
<evidence type="ECO:0000256" key="10">
    <source>
        <dbReference type="ARBA" id="ARBA00047890"/>
    </source>
</evidence>
<evidence type="ECO:0000313" key="11">
    <source>
        <dbReference type="EMBL" id="MDQ8195243.1"/>
    </source>
</evidence>
<sequence length="201" mass="22085">MDTSRVAILMSGGMDSVCLAYWKRPAVGITIDYGQIPAKAEIKASASICKRINIKHYVIPIDASCLGSGDLSGTPALTIAPESDWWPYRNQFLITVAAMKAIQFGIAELMIGTVRSDTYHVDGSIGFIEKISELIQMQEGEMKLTAPAVNLSTLELIVESQIPRGLLGWSHSCHKSNFPCGRCRGCYKHLEVLYELNNPHV</sequence>
<accession>A0ABU1AM03</accession>
<comment type="pathway">
    <text evidence="1">Purine metabolism; 7-cyano-7-deazaguanine biosynthesis.</text>
</comment>
<evidence type="ECO:0000313" key="12">
    <source>
        <dbReference type="Proteomes" id="UP001243717"/>
    </source>
</evidence>
<dbReference type="Proteomes" id="UP001243717">
    <property type="component" value="Unassembled WGS sequence"/>
</dbReference>
<dbReference type="GO" id="GO:0016874">
    <property type="term" value="F:ligase activity"/>
    <property type="evidence" value="ECO:0007669"/>
    <property type="project" value="UniProtKB-KW"/>
</dbReference>